<dbReference type="Gene3D" id="3.90.1640.30">
    <property type="match status" value="1"/>
</dbReference>
<dbReference type="NCBIfam" id="TIGR00644">
    <property type="entry name" value="recJ"/>
    <property type="match status" value="1"/>
</dbReference>
<dbReference type="GO" id="GO:0008409">
    <property type="term" value="F:5'-3' exonuclease activity"/>
    <property type="evidence" value="ECO:0007669"/>
    <property type="project" value="InterPro"/>
</dbReference>
<sequence length="818" mass="91373">MLQSKARWNIRQGDETIELQLVEALKISPLIAKLLVTRGIKTEVDARHFLGADEAHFHDPYLLDGMTEAVERIRKALTHNEKIRIYGDYDADGVSSTSLMVFLLKTLNANFDYYIPHRVNEGYGLNKNALELAKKSGVSLLITVDTGISATEEIDYANEIGLDVIVTDHHEPPELLPQAFAIINPKKPGCPYPFKQLAGVGVAFKLAHALLGRLPHELLEMATLGTIADLMPLQDENRLMVKLGLERLRSTALPGFKALLNVSGIERGAVTASHIGFSVAPRINASGRLDSADTAVRLLTTDNEQEAEHLAFDLDVLNKERQRIVEEMLTEALLMVEKDPNFHERKVIILAKEDWNVGVIGIVASKLLERYYRPTIIMGIDAKTGLAKGSARSIVGFDLYKALSESADLFLHYGGHQAAAGMTIQQDRIPELGRRLELLAEQWLSPEDFLPIMQADLVCDLKEMPLEMIQQLEQLAPYGMGNPSPRFIFRGLGIDEMKTMGREQQHLKLVLIESKGEAACSIEAIAFGKGTLSMLISSTAQVDVYGELSVNEWNGKRKPQLMMQDIQVQQSQLFDWRGTKDFEKRWTEVASRSLTAQSSAGMDKTKKSTVAIVVFDEAEKAKLPQALTMLGCSIWLADSSGNIQPLNSFARDSIYAQCKDVIYYFLPSSLKPLRISLSLATSAERIYTLFHDSDPTQHTAIPGRDLFKSVYGTIQQKPNMDMNSLSVSFSKRSGLTPPMIRFILDVFEELGLIEQIGQRYTCTLAPQKRELSTSERYQMRLQRQEVEQTLLYSSALDLSRWMLPQLAALLKDSIEAYA</sequence>
<evidence type="ECO:0000259" key="6">
    <source>
        <dbReference type="Pfam" id="PF01368"/>
    </source>
</evidence>
<evidence type="ECO:0000259" key="9">
    <source>
        <dbReference type="Pfam" id="PF17768"/>
    </source>
</evidence>
<evidence type="ECO:0000259" key="8">
    <source>
        <dbReference type="Pfam" id="PF10141"/>
    </source>
</evidence>
<dbReference type="Pfam" id="PF02272">
    <property type="entry name" value="DHHA1"/>
    <property type="match status" value="1"/>
</dbReference>
<keyword evidence="4" id="KW-0378">Hydrolase</keyword>
<feature type="domain" description="DHHA1" evidence="7">
    <location>
        <begin position="346"/>
        <end position="437"/>
    </location>
</feature>
<keyword evidence="11" id="KW-1185">Reference proteome</keyword>
<dbReference type="OrthoDB" id="9809852at2"/>
<feature type="domain" description="Single-stranded-DNA-specific exonuclease RecJ C-terminal" evidence="8">
    <location>
        <begin position="572"/>
        <end position="802"/>
    </location>
</feature>
<dbReference type="AlphaFoldDB" id="A0A6B8RHR4"/>
<proteinExistence type="inferred from homology"/>
<dbReference type="InterPro" id="IPR018779">
    <property type="entry name" value="RecJ_C"/>
</dbReference>
<dbReference type="SUPFAM" id="SSF64182">
    <property type="entry name" value="DHH phosphoesterases"/>
    <property type="match status" value="1"/>
</dbReference>
<dbReference type="GO" id="GO:0006310">
    <property type="term" value="P:DNA recombination"/>
    <property type="evidence" value="ECO:0007669"/>
    <property type="project" value="InterPro"/>
</dbReference>
<evidence type="ECO:0000256" key="4">
    <source>
        <dbReference type="ARBA" id="ARBA00022801"/>
    </source>
</evidence>
<keyword evidence="3" id="KW-0540">Nuclease</keyword>
<dbReference type="PANTHER" id="PTHR30255:SF2">
    <property type="entry name" value="SINGLE-STRANDED-DNA-SPECIFIC EXONUCLEASE RECJ"/>
    <property type="match status" value="1"/>
</dbReference>
<organism evidence="10 11">
    <name type="scientific">Paenibacillus psychroresistens</name>
    <dbReference type="NCBI Taxonomy" id="1778678"/>
    <lineage>
        <taxon>Bacteria</taxon>
        <taxon>Bacillati</taxon>
        <taxon>Bacillota</taxon>
        <taxon>Bacilli</taxon>
        <taxon>Bacillales</taxon>
        <taxon>Paenibacillaceae</taxon>
        <taxon>Paenibacillus</taxon>
    </lineage>
</organism>
<evidence type="ECO:0000256" key="5">
    <source>
        <dbReference type="ARBA" id="ARBA00022839"/>
    </source>
</evidence>
<dbReference type="RefSeq" id="WP_155700464.1">
    <property type="nucleotide sequence ID" value="NZ_CP034235.1"/>
</dbReference>
<evidence type="ECO:0000313" key="11">
    <source>
        <dbReference type="Proteomes" id="UP000426246"/>
    </source>
</evidence>
<evidence type="ECO:0000256" key="1">
    <source>
        <dbReference type="ARBA" id="ARBA00005915"/>
    </source>
</evidence>
<dbReference type="KEGG" id="ppsc:EHS13_11300"/>
<dbReference type="Pfam" id="PF17768">
    <property type="entry name" value="RecJ_OB"/>
    <property type="match status" value="1"/>
</dbReference>
<dbReference type="InterPro" id="IPR051673">
    <property type="entry name" value="SSDNA_exonuclease_RecJ"/>
</dbReference>
<keyword evidence="5 10" id="KW-0269">Exonuclease</keyword>
<dbReference type="GO" id="GO:0003676">
    <property type="term" value="F:nucleic acid binding"/>
    <property type="evidence" value="ECO:0007669"/>
    <property type="project" value="InterPro"/>
</dbReference>
<dbReference type="InterPro" id="IPR004610">
    <property type="entry name" value="RecJ"/>
</dbReference>
<dbReference type="Pfam" id="PF01368">
    <property type="entry name" value="DHH"/>
    <property type="match status" value="1"/>
</dbReference>
<dbReference type="InterPro" id="IPR041122">
    <property type="entry name" value="RecJ_OB"/>
</dbReference>
<dbReference type="InterPro" id="IPR038763">
    <property type="entry name" value="DHH_sf"/>
</dbReference>
<evidence type="ECO:0000259" key="7">
    <source>
        <dbReference type="Pfam" id="PF02272"/>
    </source>
</evidence>
<reference evidence="11" key="1">
    <citation type="submission" date="2018-11" db="EMBL/GenBank/DDBJ databases">
        <title>Complete genome sequence of Paenibacillus sp. ML311-T8.</title>
        <authorList>
            <person name="Nam Y.-D."/>
            <person name="Kang J."/>
            <person name="Chung W.-H."/>
            <person name="Park Y.S."/>
        </authorList>
    </citation>
    <scope>NUCLEOTIDE SEQUENCE [LARGE SCALE GENOMIC DNA]</scope>
    <source>
        <strain evidence="11">ML311-T8</strain>
    </source>
</reference>
<protein>
    <recommendedName>
        <fullName evidence="2">Single-stranded-DNA-specific exonuclease RecJ</fullName>
    </recommendedName>
</protein>
<dbReference type="Pfam" id="PF10141">
    <property type="entry name" value="ssDNA-exonuc_C"/>
    <property type="match status" value="1"/>
</dbReference>
<dbReference type="PANTHER" id="PTHR30255">
    <property type="entry name" value="SINGLE-STRANDED-DNA-SPECIFIC EXONUCLEASE RECJ"/>
    <property type="match status" value="1"/>
</dbReference>
<evidence type="ECO:0000256" key="3">
    <source>
        <dbReference type="ARBA" id="ARBA00022722"/>
    </source>
</evidence>
<name>A0A6B8RHR4_9BACL</name>
<dbReference type="Gene3D" id="3.10.310.30">
    <property type="match status" value="1"/>
</dbReference>
<accession>A0A6B8RHR4</accession>
<dbReference type="InterPro" id="IPR001667">
    <property type="entry name" value="DDH_dom"/>
</dbReference>
<dbReference type="Proteomes" id="UP000426246">
    <property type="component" value="Chromosome"/>
</dbReference>
<dbReference type="InterPro" id="IPR003156">
    <property type="entry name" value="DHHA1_dom"/>
</dbReference>
<evidence type="ECO:0000313" key="10">
    <source>
        <dbReference type="EMBL" id="QGQ95427.1"/>
    </source>
</evidence>
<evidence type="ECO:0000256" key="2">
    <source>
        <dbReference type="ARBA" id="ARBA00019841"/>
    </source>
</evidence>
<dbReference type="GO" id="GO:0006281">
    <property type="term" value="P:DNA repair"/>
    <property type="evidence" value="ECO:0007669"/>
    <property type="project" value="InterPro"/>
</dbReference>
<feature type="domain" description="DDH" evidence="6">
    <location>
        <begin position="82"/>
        <end position="226"/>
    </location>
</feature>
<dbReference type="EMBL" id="CP034235">
    <property type="protein sequence ID" value="QGQ95427.1"/>
    <property type="molecule type" value="Genomic_DNA"/>
</dbReference>
<gene>
    <name evidence="10" type="primary">recJ</name>
    <name evidence="10" type="ORF">EHS13_11300</name>
</gene>
<comment type="similarity">
    <text evidence="1">Belongs to the RecJ family.</text>
</comment>
<feature type="domain" description="RecJ OB" evidence="9">
    <location>
        <begin position="456"/>
        <end position="565"/>
    </location>
</feature>